<gene>
    <name evidence="1" type="ORF">C7I85_22145</name>
</gene>
<protein>
    <recommendedName>
        <fullName evidence="3">Alkyl hydroperoxide reductase</fullName>
    </recommendedName>
</protein>
<name>A0A2P7S5A2_9HYPH</name>
<dbReference type="Proteomes" id="UP000240653">
    <property type="component" value="Unassembled WGS sequence"/>
</dbReference>
<dbReference type="EMBL" id="PXYL01000013">
    <property type="protein sequence ID" value="PSJ57654.1"/>
    <property type="molecule type" value="Genomic_DNA"/>
</dbReference>
<comment type="caution">
    <text evidence="1">The sequence shown here is derived from an EMBL/GenBank/DDBJ whole genome shotgun (WGS) entry which is preliminary data.</text>
</comment>
<accession>A0A2P7S5A2</accession>
<evidence type="ECO:0000313" key="2">
    <source>
        <dbReference type="Proteomes" id="UP000240653"/>
    </source>
</evidence>
<keyword evidence="2" id="KW-1185">Reference proteome</keyword>
<reference evidence="1 2" key="1">
    <citation type="submission" date="2018-03" db="EMBL/GenBank/DDBJ databases">
        <title>The draft genome of Mesorhizobium soli JCM 19897.</title>
        <authorList>
            <person name="Li L."/>
            <person name="Liu L."/>
            <person name="Liang L."/>
            <person name="Wang T."/>
            <person name="Zhang X."/>
        </authorList>
    </citation>
    <scope>NUCLEOTIDE SEQUENCE [LARGE SCALE GENOMIC DNA]</scope>
    <source>
        <strain evidence="1 2">JCM 19897</strain>
    </source>
</reference>
<evidence type="ECO:0000313" key="1">
    <source>
        <dbReference type="EMBL" id="PSJ57654.1"/>
    </source>
</evidence>
<evidence type="ECO:0008006" key="3">
    <source>
        <dbReference type="Google" id="ProtNLM"/>
    </source>
</evidence>
<organism evidence="1 2">
    <name type="scientific">Pseudaminobacter soli</name>
    <name type="common">ex Li et al. 2025</name>
    <dbReference type="NCBI Taxonomy" id="1295366"/>
    <lineage>
        <taxon>Bacteria</taxon>
        <taxon>Pseudomonadati</taxon>
        <taxon>Pseudomonadota</taxon>
        <taxon>Alphaproteobacteria</taxon>
        <taxon>Hyphomicrobiales</taxon>
        <taxon>Phyllobacteriaceae</taxon>
        <taxon>Pseudaminobacter</taxon>
    </lineage>
</organism>
<dbReference type="AlphaFoldDB" id="A0A2P7S5A2"/>
<dbReference type="RefSeq" id="WP_106726188.1">
    <property type="nucleotide sequence ID" value="NZ_PXYL01000013.1"/>
</dbReference>
<sequence>MTTRLLPGDRAPGLRLSRLFNQRQPLFEVTFNRLSAVVLWNAGCAGCLPAVGEIAELGAVQNVPCYGVAVMVRDIERTAAAAEMGSQKAIMALEERPSAVSGLARGWVTRHWLEASGQPGLPAAFLIDGRGVIAWMGDPAEIRDVLPALANGTWDIEAARERWRAAVSDDEIAQLRIVRDVTDALVGGQVTTARELIAGAERQTPSIISDPQFNVLKLQVLAALPDCEAGAVSHYVVAATRFPEDERFQSSLAAIIVANFHKNTTALRTVIDHLSVFDARSADGADSPPDGSMQVWRWLFLAEAQALAGLNEDASVQLKQIATLLHSDDLPERARRRVASEIARITGRMEPLTQRPREPYEA</sequence>
<dbReference type="OrthoDB" id="9802923at2"/>
<proteinExistence type="predicted"/>